<dbReference type="PANTHER" id="PTHR48100">
    <property type="entry name" value="BROAD-SPECIFICITY PHOSPHATASE YOR283W-RELATED"/>
    <property type="match status" value="1"/>
</dbReference>
<dbReference type="InterPro" id="IPR029033">
    <property type="entry name" value="His_PPase_superfam"/>
</dbReference>
<sequence>MVSLPHMTAISPNRSLLHLFNRPVYTRRHDQRKERTTMSLSSSPTTAKRVVLVRHGQSTWNKDGRIQGSSDFSVLTNKGETQADISRQMLIEDSFDVCFTRQWQEDPANFVIDGHYPVRELWSRARSCWNGVLAHESNSVLVVAHNAVNQALVSTAIGLGTEYFRRLLQSNCGVSVLDFTPRADGLGTEYFRRLLQSNCGVSVLDFTPRADGGSPHTPSSPLAGGSSGGRKASKQIILVCHGQSDNEASTNDQPMNMLGVIQSQKTAEFLLDLRVTSIVCSSTTASIEAAGVISRVQEAAGCLGVDSVPRYVNTKQMNELDVEDDTQRGWLSQLDEETVSTLWNRSKKAWKSLLDKLSNEDTGDAMVVVGSSVAHISLIAQCLNLEKKCLGLFHLEAGSISVIDFPDGPSQRGVIRCTNYTAHLGRWQWQEDPANFLIDGHYPVRELWSRARSSWNGVLDHESKSVLVVAHNAVNQALVSTAIGLGTEYFRRLLQSNCGVSVLDFIPRADGGSPHTPSSPLAGGSSGGRKASKQIILVCHGQSDNEASTNDQPMNMLGVIQSQKTAELLLDLRVASIVCSSSTASTETAGVISRVQEAAGCLGVDSVPRYVNTKQMNELDVDDIIPKSNKARIFITMRCKVNTGLVFSDPQIMQDTQRDWLSQLDEETVSTLWNRSEKAWESLLDKLSDEDTGDVMVVVGSSVAHISLIAQCLNLDKKCLELFHLDAGSISVIDFPDGPSQRGVICCTNYTAHLGRWSVPITTHV</sequence>
<dbReference type="GO" id="GO:0016791">
    <property type="term" value="F:phosphatase activity"/>
    <property type="evidence" value="ECO:0007669"/>
    <property type="project" value="TreeGrafter"/>
</dbReference>
<feature type="binding site" evidence="2">
    <location>
        <begin position="54"/>
        <end position="61"/>
    </location>
    <ligand>
        <name>substrate</name>
    </ligand>
</feature>
<evidence type="ECO:0000313" key="4">
    <source>
        <dbReference type="EMBL" id="KAF3539279.1"/>
    </source>
</evidence>
<name>A0A8S9Q9J0_BRACR</name>
<organism evidence="4 5">
    <name type="scientific">Brassica cretica</name>
    <name type="common">Mustard</name>
    <dbReference type="NCBI Taxonomy" id="69181"/>
    <lineage>
        <taxon>Eukaryota</taxon>
        <taxon>Viridiplantae</taxon>
        <taxon>Streptophyta</taxon>
        <taxon>Embryophyta</taxon>
        <taxon>Tracheophyta</taxon>
        <taxon>Spermatophyta</taxon>
        <taxon>Magnoliopsida</taxon>
        <taxon>eudicotyledons</taxon>
        <taxon>Gunneridae</taxon>
        <taxon>Pentapetalae</taxon>
        <taxon>rosids</taxon>
        <taxon>malvids</taxon>
        <taxon>Brassicales</taxon>
        <taxon>Brassicaceae</taxon>
        <taxon>Brassiceae</taxon>
        <taxon>Brassica</taxon>
    </lineage>
</organism>
<dbReference type="PROSITE" id="PS00175">
    <property type="entry name" value="PG_MUTASE"/>
    <property type="match status" value="1"/>
</dbReference>
<proteinExistence type="inferred from homology"/>
<dbReference type="PANTHER" id="PTHR48100:SF10">
    <property type="entry name" value="2-CARBOXY-D-ARABINITOL-1-PHOSPHATASE-RELATED"/>
    <property type="match status" value="1"/>
</dbReference>
<protein>
    <submittedName>
        <fullName evidence="4">Uncharacterized protein</fullName>
    </submittedName>
</protein>
<evidence type="ECO:0000313" key="5">
    <source>
        <dbReference type="Proteomes" id="UP000712600"/>
    </source>
</evidence>
<dbReference type="Gene3D" id="3.40.50.1240">
    <property type="entry name" value="Phosphoglycerate mutase-like"/>
    <property type="match status" value="5"/>
</dbReference>
<comment type="caution">
    <text evidence="4">The sequence shown here is derived from an EMBL/GenBank/DDBJ whole genome shotgun (WGS) entry which is preliminary data.</text>
</comment>
<feature type="region of interest" description="Disordered" evidence="3">
    <location>
        <begin position="210"/>
        <end position="230"/>
    </location>
</feature>
<dbReference type="InterPro" id="IPR050275">
    <property type="entry name" value="PGM_Phosphatase"/>
</dbReference>
<evidence type="ECO:0000256" key="1">
    <source>
        <dbReference type="ARBA" id="ARBA00038362"/>
    </source>
</evidence>
<evidence type="ECO:0000256" key="2">
    <source>
        <dbReference type="PIRSR" id="PIRSR613078-2"/>
    </source>
</evidence>
<evidence type="ECO:0000256" key="3">
    <source>
        <dbReference type="SAM" id="MobiDB-lite"/>
    </source>
</evidence>
<dbReference type="SUPFAM" id="SSF53254">
    <property type="entry name" value="Phosphoglycerate mutase-like"/>
    <property type="match status" value="4"/>
</dbReference>
<dbReference type="EMBL" id="QGKX02001290">
    <property type="protein sequence ID" value="KAF3539279.1"/>
    <property type="molecule type" value="Genomic_DNA"/>
</dbReference>
<dbReference type="CDD" id="cd07067">
    <property type="entry name" value="HP_PGM_like"/>
    <property type="match status" value="2"/>
</dbReference>
<dbReference type="AlphaFoldDB" id="A0A8S9Q9J0"/>
<comment type="similarity">
    <text evidence="1">Belongs to the phosphoglycerate mutase family.</text>
</comment>
<dbReference type="InterPro" id="IPR013078">
    <property type="entry name" value="His_Pase_superF_clade-1"/>
</dbReference>
<accession>A0A8S9Q9J0</accession>
<dbReference type="InterPro" id="IPR001345">
    <property type="entry name" value="PG/BPGM_mutase_AS"/>
</dbReference>
<dbReference type="SMART" id="SM00855">
    <property type="entry name" value="PGAM"/>
    <property type="match status" value="3"/>
</dbReference>
<reference evidence="4" key="1">
    <citation type="submission" date="2019-12" db="EMBL/GenBank/DDBJ databases">
        <title>Genome sequencing and annotation of Brassica cretica.</title>
        <authorList>
            <person name="Studholme D.J."/>
            <person name="Sarris P."/>
        </authorList>
    </citation>
    <scope>NUCLEOTIDE SEQUENCE</scope>
    <source>
        <strain evidence="4">PFS-109/04</strain>
        <tissue evidence="4">Leaf</tissue>
    </source>
</reference>
<dbReference type="Proteomes" id="UP000712600">
    <property type="component" value="Unassembled WGS sequence"/>
</dbReference>
<gene>
    <name evidence="4" type="ORF">F2Q69_00019176</name>
</gene>
<dbReference type="Pfam" id="PF00300">
    <property type="entry name" value="His_Phos_1"/>
    <property type="match status" value="5"/>
</dbReference>